<dbReference type="Proteomes" id="UP000006882">
    <property type="component" value="Chromosome G1"/>
</dbReference>
<evidence type="ECO:0000313" key="3">
    <source>
        <dbReference type="Proteomes" id="UP000006882"/>
    </source>
</evidence>
<feature type="signal peptide" evidence="1">
    <location>
        <begin position="1"/>
        <end position="29"/>
    </location>
</feature>
<gene>
    <name evidence="2" type="ORF">PRUPE_1G280500</name>
</gene>
<dbReference type="AlphaFoldDB" id="A0A251R5C4"/>
<accession>A0A251R5C4</accession>
<dbReference type="EMBL" id="CM007651">
    <property type="protein sequence ID" value="ONI30900.1"/>
    <property type="molecule type" value="Genomic_DNA"/>
</dbReference>
<evidence type="ECO:0000313" key="2">
    <source>
        <dbReference type="EMBL" id="ONI30900.1"/>
    </source>
</evidence>
<dbReference type="Gramene" id="ONI30900">
    <property type="protein sequence ID" value="ONI30900"/>
    <property type="gene ID" value="PRUPE_1G280500"/>
</dbReference>
<name>A0A251R5C4_PRUPE</name>
<evidence type="ECO:0000256" key="1">
    <source>
        <dbReference type="SAM" id="SignalP"/>
    </source>
</evidence>
<organism evidence="2 3">
    <name type="scientific">Prunus persica</name>
    <name type="common">Peach</name>
    <name type="synonym">Amygdalus persica</name>
    <dbReference type="NCBI Taxonomy" id="3760"/>
    <lineage>
        <taxon>Eukaryota</taxon>
        <taxon>Viridiplantae</taxon>
        <taxon>Streptophyta</taxon>
        <taxon>Embryophyta</taxon>
        <taxon>Tracheophyta</taxon>
        <taxon>Spermatophyta</taxon>
        <taxon>Magnoliopsida</taxon>
        <taxon>eudicotyledons</taxon>
        <taxon>Gunneridae</taxon>
        <taxon>Pentapetalae</taxon>
        <taxon>rosids</taxon>
        <taxon>fabids</taxon>
        <taxon>Rosales</taxon>
        <taxon>Rosaceae</taxon>
        <taxon>Amygdaloideae</taxon>
        <taxon>Amygdaleae</taxon>
        <taxon>Prunus</taxon>
    </lineage>
</organism>
<proteinExistence type="predicted"/>
<sequence length="74" mass="8406">MIAFVPSLDFPELSILLFCILLSIKIHQQCEIKCGLDSQGRENREQHRLAPETSTQLSIKLTQLVCYQRNGCAD</sequence>
<protein>
    <submittedName>
        <fullName evidence="2">Uncharacterized protein</fullName>
    </submittedName>
</protein>
<feature type="chain" id="PRO_5012535564" evidence="1">
    <location>
        <begin position="30"/>
        <end position="74"/>
    </location>
</feature>
<keyword evidence="1" id="KW-0732">Signal</keyword>
<reference evidence="2 3" key="1">
    <citation type="journal article" date="2013" name="Nat. Genet.">
        <title>The high-quality draft genome of peach (Prunus persica) identifies unique patterns of genetic diversity, domestication and genome evolution.</title>
        <authorList>
            <consortium name="International Peach Genome Initiative"/>
            <person name="Verde I."/>
            <person name="Abbott A.G."/>
            <person name="Scalabrin S."/>
            <person name="Jung S."/>
            <person name="Shu S."/>
            <person name="Marroni F."/>
            <person name="Zhebentyayeva T."/>
            <person name="Dettori M.T."/>
            <person name="Grimwood J."/>
            <person name="Cattonaro F."/>
            <person name="Zuccolo A."/>
            <person name="Rossini L."/>
            <person name="Jenkins J."/>
            <person name="Vendramin E."/>
            <person name="Meisel L.A."/>
            <person name="Decroocq V."/>
            <person name="Sosinski B."/>
            <person name="Prochnik S."/>
            <person name="Mitros T."/>
            <person name="Policriti A."/>
            <person name="Cipriani G."/>
            <person name="Dondini L."/>
            <person name="Ficklin S."/>
            <person name="Goodstein D.M."/>
            <person name="Xuan P."/>
            <person name="Del Fabbro C."/>
            <person name="Aramini V."/>
            <person name="Copetti D."/>
            <person name="Gonzalez S."/>
            <person name="Horner D.S."/>
            <person name="Falchi R."/>
            <person name="Lucas S."/>
            <person name="Mica E."/>
            <person name="Maldonado J."/>
            <person name="Lazzari B."/>
            <person name="Bielenberg D."/>
            <person name="Pirona R."/>
            <person name="Miculan M."/>
            <person name="Barakat A."/>
            <person name="Testolin R."/>
            <person name="Stella A."/>
            <person name="Tartarini S."/>
            <person name="Tonutti P."/>
            <person name="Arus P."/>
            <person name="Orellana A."/>
            <person name="Wells C."/>
            <person name="Main D."/>
            <person name="Vizzotto G."/>
            <person name="Silva H."/>
            <person name="Salamini F."/>
            <person name="Schmutz J."/>
            <person name="Morgante M."/>
            <person name="Rokhsar D.S."/>
        </authorList>
    </citation>
    <scope>NUCLEOTIDE SEQUENCE [LARGE SCALE GENOMIC DNA]</scope>
    <source>
        <strain evidence="3">cv. Nemared</strain>
    </source>
</reference>
<keyword evidence="3" id="KW-1185">Reference proteome</keyword>